<accession>A0A1F6AHK4</accession>
<reference evidence="2 3" key="1">
    <citation type="journal article" date="2016" name="Nat. Commun.">
        <title>Thousands of microbial genomes shed light on interconnected biogeochemical processes in an aquifer system.</title>
        <authorList>
            <person name="Anantharaman K."/>
            <person name="Brown C.T."/>
            <person name="Hug L.A."/>
            <person name="Sharon I."/>
            <person name="Castelle C.J."/>
            <person name="Probst A.J."/>
            <person name="Thomas B.C."/>
            <person name="Singh A."/>
            <person name="Wilkins M.J."/>
            <person name="Karaoz U."/>
            <person name="Brodie E.L."/>
            <person name="Williams K.H."/>
            <person name="Hubbard S.S."/>
            <person name="Banfield J.F."/>
        </authorList>
    </citation>
    <scope>NUCLEOTIDE SEQUENCE [LARGE SCALE GENOMIC DNA]</scope>
</reference>
<feature type="transmembrane region" description="Helical" evidence="1">
    <location>
        <begin position="323"/>
        <end position="340"/>
    </location>
</feature>
<feature type="transmembrane region" description="Helical" evidence="1">
    <location>
        <begin position="189"/>
        <end position="219"/>
    </location>
</feature>
<keyword evidence="1" id="KW-0812">Transmembrane</keyword>
<dbReference type="AlphaFoldDB" id="A0A1F6AHK4"/>
<evidence type="ECO:0000256" key="1">
    <source>
        <dbReference type="SAM" id="Phobius"/>
    </source>
</evidence>
<feature type="transmembrane region" description="Helical" evidence="1">
    <location>
        <begin position="226"/>
        <end position="245"/>
    </location>
</feature>
<feature type="transmembrane region" description="Helical" evidence="1">
    <location>
        <begin position="347"/>
        <end position="365"/>
    </location>
</feature>
<organism evidence="2 3">
    <name type="scientific">Candidatus Gottesmanbacteria bacterium RIFCSPLOWO2_01_FULL_43_11b</name>
    <dbReference type="NCBI Taxonomy" id="1798392"/>
    <lineage>
        <taxon>Bacteria</taxon>
        <taxon>Candidatus Gottesmaniibacteriota</taxon>
    </lineage>
</organism>
<evidence type="ECO:0000313" key="3">
    <source>
        <dbReference type="Proteomes" id="UP000178759"/>
    </source>
</evidence>
<dbReference type="Proteomes" id="UP000178759">
    <property type="component" value="Unassembled WGS sequence"/>
</dbReference>
<name>A0A1F6AHK4_9BACT</name>
<dbReference type="EMBL" id="MFJV01000001">
    <property type="protein sequence ID" value="OGG23942.1"/>
    <property type="molecule type" value="Genomic_DNA"/>
</dbReference>
<comment type="caution">
    <text evidence="2">The sequence shown here is derived from an EMBL/GenBank/DDBJ whole genome shotgun (WGS) entry which is preliminary data.</text>
</comment>
<proteinExistence type="predicted"/>
<dbReference type="STRING" id="1798392.A3A79_01945"/>
<protein>
    <recommendedName>
        <fullName evidence="4">Glycosyltransferase RgtA/B/C/D-like domain-containing protein</fullName>
    </recommendedName>
</protein>
<keyword evidence="1" id="KW-1133">Transmembrane helix</keyword>
<feature type="transmembrane region" description="Helical" evidence="1">
    <location>
        <begin position="124"/>
        <end position="144"/>
    </location>
</feature>
<feature type="transmembrane region" description="Helical" evidence="1">
    <location>
        <begin position="6"/>
        <end position="26"/>
    </location>
</feature>
<evidence type="ECO:0008006" key="4">
    <source>
        <dbReference type="Google" id="ProtNLM"/>
    </source>
</evidence>
<sequence>MSLFMGKYKYLALIFVLFFIPYYGLFQNFKNTPPDRYYFGSVDNAIDVLGNFDTVRQGFAGRWTRSPNKTTAVSGKSTFLKFEYILIGHIARVIHTDPIVTYYVIRAILSIAAIGIILRMANFSLLPLLFIFFATGITEPWNTWPMRIMDSMPGDTLVFQRLTTAAPHYLLGIILPLLSMYFLSRSRFVIATVFGFVGTFVYTPSMILVIGSLWLLFFYKKQSRGALILYSIISLLPIVYIRYVSQFWDLNLFVKTENIVPFRLNIFQYFFAVGSIFIFSLFSIPEILKKKNPLHLLFLPWIIVHPLGALILSNILSVNASRFFFGPYFVVFGILAYMGIRRFKPLIILLFAILALGSSFISYGASINYTRVCFCNVQFSDYGYPKKDLMDAIFWLRDNTTESDGVLSGPYAGAIIPAFSNNRVYTSFWLRIMDESLFTKLDAMSKQFYEGSMNENEARAFLRNYNMAYVLVGEQESGKGLTYPDLSLTASFGSVRLYKFINTD</sequence>
<evidence type="ECO:0000313" key="2">
    <source>
        <dbReference type="EMBL" id="OGG23942.1"/>
    </source>
</evidence>
<feature type="transmembrane region" description="Helical" evidence="1">
    <location>
        <begin position="165"/>
        <end position="183"/>
    </location>
</feature>
<feature type="transmembrane region" description="Helical" evidence="1">
    <location>
        <begin position="296"/>
        <end position="317"/>
    </location>
</feature>
<feature type="transmembrane region" description="Helical" evidence="1">
    <location>
        <begin position="265"/>
        <end position="284"/>
    </location>
</feature>
<keyword evidence="1" id="KW-0472">Membrane</keyword>
<gene>
    <name evidence="2" type="ORF">A3A79_01945</name>
</gene>